<comment type="caution">
    <text evidence="1">The sequence shown here is derived from an EMBL/GenBank/DDBJ whole genome shotgun (WGS) entry which is preliminary data.</text>
</comment>
<dbReference type="Proteomes" id="UP001152607">
    <property type="component" value="Unassembled WGS sequence"/>
</dbReference>
<gene>
    <name evidence="1" type="ORF">PDIGIT_LOCUS420</name>
</gene>
<sequence>MLLSNRLAYHGQITASSYMFFAESNDRNGLGQRPVIARAPFSYDLCTKNPSTSSDILSSAGVCWFAPSKYIVSCISVETFLSLARPPLSCTAAMHYALCIMDMNYFGPRNASPGVTVRYVDFERFMVPDACISDICLVAHRIMSGVRRATI</sequence>
<name>A0A9W4U2Z1_9PLEO</name>
<evidence type="ECO:0000313" key="2">
    <source>
        <dbReference type="Proteomes" id="UP001152607"/>
    </source>
</evidence>
<keyword evidence="2" id="KW-1185">Reference proteome</keyword>
<accession>A0A9W4U2Z1</accession>
<organism evidence="1 2">
    <name type="scientific">Periconia digitata</name>
    <dbReference type="NCBI Taxonomy" id="1303443"/>
    <lineage>
        <taxon>Eukaryota</taxon>
        <taxon>Fungi</taxon>
        <taxon>Dikarya</taxon>
        <taxon>Ascomycota</taxon>
        <taxon>Pezizomycotina</taxon>
        <taxon>Dothideomycetes</taxon>
        <taxon>Pleosporomycetidae</taxon>
        <taxon>Pleosporales</taxon>
        <taxon>Massarineae</taxon>
        <taxon>Periconiaceae</taxon>
        <taxon>Periconia</taxon>
    </lineage>
</organism>
<reference evidence="1" key="1">
    <citation type="submission" date="2023-01" db="EMBL/GenBank/DDBJ databases">
        <authorList>
            <person name="Van Ghelder C."/>
            <person name="Rancurel C."/>
        </authorList>
    </citation>
    <scope>NUCLEOTIDE SEQUENCE</scope>
    <source>
        <strain evidence="1">CNCM I-4278</strain>
    </source>
</reference>
<protein>
    <submittedName>
        <fullName evidence="1">Uncharacterized protein</fullName>
    </submittedName>
</protein>
<dbReference type="AlphaFoldDB" id="A0A9W4U2Z1"/>
<proteinExistence type="predicted"/>
<evidence type="ECO:0000313" key="1">
    <source>
        <dbReference type="EMBL" id="CAI6236547.1"/>
    </source>
</evidence>
<dbReference type="EMBL" id="CAOQHR010000001">
    <property type="protein sequence ID" value="CAI6236547.1"/>
    <property type="molecule type" value="Genomic_DNA"/>
</dbReference>